<gene>
    <name evidence="1" type="ORF">SAMN05192564_1011151</name>
</gene>
<dbReference type="STRING" id="83784.SAMN05192564_1011151"/>
<reference evidence="2" key="1">
    <citation type="submission" date="2016-10" db="EMBL/GenBank/DDBJ databases">
        <authorList>
            <person name="Varghese N."/>
            <person name="Submissions S."/>
        </authorList>
    </citation>
    <scope>NUCLEOTIDE SEQUENCE [LARGE SCALE GENOMIC DNA]</scope>
    <source>
        <strain evidence="2">LMG 24000</strain>
    </source>
</reference>
<dbReference type="Proteomes" id="UP000198638">
    <property type="component" value="Unassembled WGS sequence"/>
</dbReference>
<evidence type="ECO:0000313" key="2">
    <source>
        <dbReference type="Proteomes" id="UP000198638"/>
    </source>
</evidence>
<dbReference type="Pfam" id="PF14076">
    <property type="entry name" value="DUF4258"/>
    <property type="match status" value="1"/>
</dbReference>
<name>A0A1H4ADW6_9BURK</name>
<dbReference type="InterPro" id="IPR025354">
    <property type="entry name" value="DUF4258"/>
</dbReference>
<evidence type="ECO:0000313" key="1">
    <source>
        <dbReference type="EMBL" id="SEA34293.1"/>
    </source>
</evidence>
<keyword evidence="2" id="KW-1185">Reference proteome</keyword>
<dbReference type="EMBL" id="FNRQ01000001">
    <property type="protein sequence ID" value="SEA34293.1"/>
    <property type="molecule type" value="Genomic_DNA"/>
</dbReference>
<organism evidence="1 2">
    <name type="scientific">Paraburkholderia sartisoli</name>
    <dbReference type="NCBI Taxonomy" id="83784"/>
    <lineage>
        <taxon>Bacteria</taxon>
        <taxon>Pseudomonadati</taxon>
        <taxon>Pseudomonadota</taxon>
        <taxon>Betaproteobacteria</taxon>
        <taxon>Burkholderiales</taxon>
        <taxon>Burkholderiaceae</taxon>
        <taxon>Paraburkholderia</taxon>
    </lineage>
</organism>
<evidence type="ECO:0008006" key="3">
    <source>
        <dbReference type="Google" id="ProtNLM"/>
    </source>
</evidence>
<sequence>MDCRWIGAGHGGTRNAWPPEQVWPKKPLHIQQFRLLFRRIPLIIIGMPPEPIPFRLNDSNLRRLISDTAKDSGRVFITPHAKKRMRERRITLAQVLDCLRNGRVSEPSHTNLQGNWQCTLTRRNAGDEVRVAASIERTEDGDWAVVITVF</sequence>
<proteinExistence type="predicted"/>
<accession>A0A1H4ADW6</accession>
<dbReference type="AlphaFoldDB" id="A0A1H4ADW6"/>
<protein>
    <recommendedName>
        <fullName evidence="3">DUF4258 domain-containing protein</fullName>
    </recommendedName>
</protein>